<dbReference type="Pfam" id="PF02630">
    <property type="entry name" value="SCO1-SenC"/>
    <property type="match status" value="1"/>
</dbReference>
<protein>
    <submittedName>
        <fullName evidence="3">SCO family protein</fullName>
    </submittedName>
</protein>
<evidence type="ECO:0000256" key="1">
    <source>
        <dbReference type="ARBA" id="ARBA00010996"/>
    </source>
</evidence>
<keyword evidence="2" id="KW-1133">Transmembrane helix</keyword>
<reference evidence="3 4" key="1">
    <citation type="journal article" date="2011" name="Int. J. Syst. Evol. Microbiol.">
        <title>Zhongshania antarctica gen. nov., sp. nov. and Zhongshania guokunii sp. nov., gammaproteobacteria respectively isolated from coastal attached (fast) ice and surface seawater of the Antarctic.</title>
        <authorList>
            <person name="Li H.J."/>
            <person name="Zhang X.Y."/>
            <person name="Chen C.X."/>
            <person name="Zhang Y.J."/>
            <person name="Gao Z.M."/>
            <person name="Yu Y."/>
            <person name="Chen X.L."/>
            <person name="Chen B."/>
            <person name="Zhang Y.Z."/>
        </authorList>
    </citation>
    <scope>NUCLEOTIDE SEQUENCE [LARGE SCALE GENOMIC DNA]</scope>
    <source>
        <strain evidence="3 4">ZS6-22T</strain>
    </source>
</reference>
<dbReference type="EMBL" id="JBFRYA010000007">
    <property type="protein sequence ID" value="MEX1669210.1"/>
    <property type="molecule type" value="Genomic_DNA"/>
</dbReference>
<comment type="similarity">
    <text evidence="1">Belongs to the SCO1/2 family.</text>
</comment>
<dbReference type="CDD" id="cd02968">
    <property type="entry name" value="SCO"/>
    <property type="match status" value="1"/>
</dbReference>
<keyword evidence="2" id="KW-0472">Membrane</keyword>
<name>A0ABV3U5I7_9GAMM</name>
<dbReference type="Gene3D" id="3.40.30.10">
    <property type="entry name" value="Glutaredoxin"/>
    <property type="match status" value="1"/>
</dbReference>
<comment type="caution">
    <text evidence="3">The sequence shown here is derived from an EMBL/GenBank/DDBJ whole genome shotgun (WGS) entry which is preliminary data.</text>
</comment>
<organism evidence="3 4">
    <name type="scientific">Zhongshania guokunii</name>
    <dbReference type="NCBI Taxonomy" id="641783"/>
    <lineage>
        <taxon>Bacteria</taxon>
        <taxon>Pseudomonadati</taxon>
        <taxon>Pseudomonadota</taxon>
        <taxon>Gammaproteobacteria</taxon>
        <taxon>Cellvibrionales</taxon>
        <taxon>Spongiibacteraceae</taxon>
        <taxon>Zhongshania</taxon>
    </lineage>
</organism>
<dbReference type="RefSeq" id="WP_368381479.1">
    <property type="nucleotide sequence ID" value="NZ_JBFRYA010000007.1"/>
</dbReference>
<accession>A0ABV3U5I7</accession>
<dbReference type="PANTHER" id="PTHR12151">
    <property type="entry name" value="ELECTRON TRANSPORT PROTIN SCO1/SENC FAMILY MEMBER"/>
    <property type="match status" value="1"/>
</dbReference>
<dbReference type="InterPro" id="IPR036249">
    <property type="entry name" value="Thioredoxin-like_sf"/>
</dbReference>
<gene>
    <name evidence="3" type="ORF">AB4876_09830</name>
</gene>
<sequence length="229" mass="25733">MSAAPLIDRKLRYLQLIVVVLSVVFAAIVLNIQHKQAPEINGAILAEPQALAAFELRNHRGELVHTADLKGEWQLVSYGYTQCPDICPTMLSSLAQFQKRLDKSGEYRDLRVLFYTIDPSRDTVDKLANYVPWFDARFIGLRAESADEALIFERSLGMSSFLATVDETDGAGTAEYDVAHGFRLYLLDDQARLRAALAPISARDGSKHYDPESLFSDYIALREWFSQQG</sequence>
<keyword evidence="2" id="KW-0812">Transmembrane</keyword>
<keyword evidence="4" id="KW-1185">Reference proteome</keyword>
<proteinExistence type="inferred from homology"/>
<evidence type="ECO:0000313" key="4">
    <source>
        <dbReference type="Proteomes" id="UP001557485"/>
    </source>
</evidence>
<dbReference type="PANTHER" id="PTHR12151:SF25">
    <property type="entry name" value="LINALOOL DEHYDRATASE_ISOMERASE DOMAIN-CONTAINING PROTEIN"/>
    <property type="match status" value="1"/>
</dbReference>
<dbReference type="Proteomes" id="UP001557485">
    <property type="component" value="Unassembled WGS sequence"/>
</dbReference>
<dbReference type="InterPro" id="IPR003782">
    <property type="entry name" value="SCO1/SenC"/>
</dbReference>
<evidence type="ECO:0000256" key="2">
    <source>
        <dbReference type="SAM" id="Phobius"/>
    </source>
</evidence>
<dbReference type="SUPFAM" id="SSF52833">
    <property type="entry name" value="Thioredoxin-like"/>
    <property type="match status" value="1"/>
</dbReference>
<evidence type="ECO:0000313" key="3">
    <source>
        <dbReference type="EMBL" id="MEX1669210.1"/>
    </source>
</evidence>
<feature type="transmembrane region" description="Helical" evidence="2">
    <location>
        <begin position="12"/>
        <end position="32"/>
    </location>
</feature>